<accession>A0A9X3DV03</accession>
<name>A0A9X3DV03_9GAMM</name>
<dbReference type="InterPro" id="IPR009057">
    <property type="entry name" value="Homeodomain-like_sf"/>
</dbReference>
<keyword evidence="2" id="KW-0238">DNA-binding</keyword>
<proteinExistence type="predicted"/>
<dbReference type="SUPFAM" id="SSF46689">
    <property type="entry name" value="Homeodomain-like"/>
    <property type="match status" value="1"/>
</dbReference>
<sequence>MKSFLKIKSVNSGMINLLEDYCKKNNLNSSIDIKYNLNDQIVLDKWLSKIKEIKEQNQQEGLGLDIASLFQPNHMGILAYMTQSSDTLADYINILIKYEKLWLNYTPKTIFSKNDYFSIFWDKPTYLQIGLYLEETAITEEVQVAILYKHLKQNMDFKKNIFHCLELSIPEPRNIEKYIEYFNCPVIFNAKQTKITLPISLLKIKLKNSDPTLFEMLSKHANTLLKKIPKQDSLREMVNLSIIKALESNDVKINTVADFLNTSPRLLQSDLKKNGLSFRNSLNTIRQNLAKKYLCNHNLMIVDVAFLLGYKDQTSFNRAFKNWTGVSPSKWRKWQNNKNDSS</sequence>
<keyword evidence="1" id="KW-0805">Transcription regulation</keyword>
<gene>
    <name evidence="5" type="ORF">OSH00_14920</name>
</gene>
<dbReference type="Pfam" id="PF12833">
    <property type="entry name" value="HTH_18"/>
    <property type="match status" value="1"/>
</dbReference>
<dbReference type="PROSITE" id="PS01124">
    <property type="entry name" value="HTH_ARAC_FAMILY_2"/>
    <property type="match status" value="1"/>
</dbReference>
<dbReference type="InterPro" id="IPR018060">
    <property type="entry name" value="HTH_AraC"/>
</dbReference>
<dbReference type="RefSeq" id="WP_266131094.1">
    <property type="nucleotide sequence ID" value="NZ_JAPKMY010000008.1"/>
</dbReference>
<dbReference type="Proteomes" id="UP001146019">
    <property type="component" value="Unassembled WGS sequence"/>
</dbReference>
<evidence type="ECO:0000256" key="3">
    <source>
        <dbReference type="ARBA" id="ARBA00023163"/>
    </source>
</evidence>
<comment type="caution">
    <text evidence="5">The sequence shown here is derived from an EMBL/GenBank/DDBJ whole genome shotgun (WGS) entry which is preliminary data.</text>
</comment>
<dbReference type="SMART" id="SM00342">
    <property type="entry name" value="HTH_ARAC"/>
    <property type="match status" value="1"/>
</dbReference>
<dbReference type="GO" id="GO:0000976">
    <property type="term" value="F:transcription cis-regulatory region binding"/>
    <property type="evidence" value="ECO:0007669"/>
    <property type="project" value="TreeGrafter"/>
</dbReference>
<dbReference type="GO" id="GO:0005829">
    <property type="term" value="C:cytosol"/>
    <property type="evidence" value="ECO:0007669"/>
    <property type="project" value="TreeGrafter"/>
</dbReference>
<dbReference type="PANTHER" id="PTHR47894:SF1">
    <property type="entry name" value="HTH-TYPE TRANSCRIPTIONAL REGULATOR VQSM"/>
    <property type="match status" value="1"/>
</dbReference>
<dbReference type="InterPro" id="IPR020449">
    <property type="entry name" value="Tscrpt_reg_AraC-type_HTH"/>
</dbReference>
<evidence type="ECO:0000256" key="2">
    <source>
        <dbReference type="ARBA" id="ARBA00023125"/>
    </source>
</evidence>
<organism evidence="5 6">
    <name type="scientific">Acinetobacter nematophilus</name>
    <dbReference type="NCBI Taxonomy" id="2994642"/>
    <lineage>
        <taxon>Bacteria</taxon>
        <taxon>Pseudomonadati</taxon>
        <taxon>Pseudomonadota</taxon>
        <taxon>Gammaproteobacteria</taxon>
        <taxon>Moraxellales</taxon>
        <taxon>Moraxellaceae</taxon>
        <taxon>Acinetobacter</taxon>
    </lineage>
</organism>
<keyword evidence="3" id="KW-0804">Transcription</keyword>
<dbReference type="AlphaFoldDB" id="A0A9X3DV03"/>
<keyword evidence="6" id="KW-1185">Reference proteome</keyword>
<evidence type="ECO:0000313" key="6">
    <source>
        <dbReference type="Proteomes" id="UP001146019"/>
    </source>
</evidence>
<evidence type="ECO:0000259" key="4">
    <source>
        <dbReference type="PROSITE" id="PS01124"/>
    </source>
</evidence>
<evidence type="ECO:0000313" key="5">
    <source>
        <dbReference type="EMBL" id="MCX5469020.1"/>
    </source>
</evidence>
<dbReference type="InterPro" id="IPR032687">
    <property type="entry name" value="AraC-type_N"/>
</dbReference>
<evidence type="ECO:0000256" key="1">
    <source>
        <dbReference type="ARBA" id="ARBA00023015"/>
    </source>
</evidence>
<dbReference type="PRINTS" id="PR00032">
    <property type="entry name" value="HTHARAC"/>
</dbReference>
<dbReference type="EMBL" id="JAPKMY010000008">
    <property type="protein sequence ID" value="MCX5469020.1"/>
    <property type="molecule type" value="Genomic_DNA"/>
</dbReference>
<dbReference type="Gene3D" id="1.10.10.60">
    <property type="entry name" value="Homeodomain-like"/>
    <property type="match status" value="1"/>
</dbReference>
<dbReference type="PANTHER" id="PTHR47894">
    <property type="entry name" value="HTH-TYPE TRANSCRIPTIONAL REGULATOR GADX"/>
    <property type="match status" value="1"/>
</dbReference>
<protein>
    <submittedName>
        <fullName evidence="5">Helix-turn-helix domain-containing protein</fullName>
    </submittedName>
</protein>
<feature type="domain" description="HTH araC/xylS-type" evidence="4">
    <location>
        <begin position="236"/>
        <end position="334"/>
    </location>
</feature>
<dbReference type="GO" id="GO:0003700">
    <property type="term" value="F:DNA-binding transcription factor activity"/>
    <property type="evidence" value="ECO:0007669"/>
    <property type="project" value="InterPro"/>
</dbReference>
<reference evidence="5" key="1">
    <citation type="submission" date="2022-11" db="EMBL/GenBank/DDBJ databases">
        <title>Biodiversity and phylogenetic relationships of bacteria.</title>
        <authorList>
            <person name="Machado R.A.R."/>
            <person name="Bhat A."/>
            <person name="Loulou A."/>
            <person name="Kallel S."/>
        </authorList>
    </citation>
    <scope>NUCLEOTIDE SEQUENCE</scope>
    <source>
        <strain evidence="5">A-IN1</strain>
    </source>
</reference>
<dbReference type="Pfam" id="PF12625">
    <property type="entry name" value="Arabinose_bd"/>
    <property type="match status" value="1"/>
</dbReference>